<sequence>MFVLKDHSSLGERKERRSDNIKELFAQTVLSRRVRDEHCGNDLHFVKCKEGRYLGKVWAHRRHPLQEGPVPNPGAIPAISCTKANARDIRTVFSNH</sequence>
<dbReference type="AlphaFoldDB" id="A0ABD0JXC0"/>
<accession>A0ABD0JXC0</accession>
<evidence type="ECO:0000313" key="2">
    <source>
        <dbReference type="Proteomes" id="UP001519460"/>
    </source>
</evidence>
<proteinExistence type="predicted"/>
<organism evidence="1 2">
    <name type="scientific">Batillaria attramentaria</name>
    <dbReference type="NCBI Taxonomy" id="370345"/>
    <lineage>
        <taxon>Eukaryota</taxon>
        <taxon>Metazoa</taxon>
        <taxon>Spiralia</taxon>
        <taxon>Lophotrochozoa</taxon>
        <taxon>Mollusca</taxon>
        <taxon>Gastropoda</taxon>
        <taxon>Caenogastropoda</taxon>
        <taxon>Sorbeoconcha</taxon>
        <taxon>Cerithioidea</taxon>
        <taxon>Batillariidae</taxon>
        <taxon>Batillaria</taxon>
    </lineage>
</organism>
<evidence type="ECO:0000313" key="1">
    <source>
        <dbReference type="EMBL" id="KAK7479230.1"/>
    </source>
</evidence>
<reference evidence="1 2" key="1">
    <citation type="journal article" date="2023" name="Sci. Data">
        <title>Genome assembly of the Korean intertidal mud-creeper Batillaria attramentaria.</title>
        <authorList>
            <person name="Patra A.K."/>
            <person name="Ho P.T."/>
            <person name="Jun S."/>
            <person name="Lee S.J."/>
            <person name="Kim Y."/>
            <person name="Won Y.J."/>
        </authorList>
    </citation>
    <scope>NUCLEOTIDE SEQUENCE [LARGE SCALE GENOMIC DNA]</scope>
    <source>
        <strain evidence="1">Wonlab-2016</strain>
    </source>
</reference>
<dbReference type="Proteomes" id="UP001519460">
    <property type="component" value="Unassembled WGS sequence"/>
</dbReference>
<keyword evidence="2" id="KW-1185">Reference proteome</keyword>
<protein>
    <submittedName>
        <fullName evidence="1">Uncharacterized protein</fullName>
    </submittedName>
</protein>
<dbReference type="EMBL" id="JACVVK020000308">
    <property type="protein sequence ID" value="KAK7479230.1"/>
    <property type="molecule type" value="Genomic_DNA"/>
</dbReference>
<name>A0ABD0JXC0_9CAEN</name>
<comment type="caution">
    <text evidence="1">The sequence shown here is derived from an EMBL/GenBank/DDBJ whole genome shotgun (WGS) entry which is preliminary data.</text>
</comment>
<gene>
    <name evidence="1" type="ORF">BaRGS_00029574</name>
</gene>